<comment type="caution">
    <text evidence="3">The sequence shown here is derived from an EMBL/GenBank/DDBJ whole genome shotgun (WGS) entry which is preliminary data.</text>
</comment>
<feature type="coiled-coil region" evidence="1">
    <location>
        <begin position="103"/>
        <end position="340"/>
    </location>
</feature>
<dbReference type="SUPFAM" id="SSF52540">
    <property type="entry name" value="P-loop containing nucleoside triphosphate hydrolases"/>
    <property type="match status" value="1"/>
</dbReference>
<feature type="domain" description="DUF4472" evidence="2">
    <location>
        <begin position="195"/>
        <end position="291"/>
    </location>
</feature>
<reference evidence="3 4" key="1">
    <citation type="journal article" date="2021" name="Sci. Rep.">
        <title>Genome sequencing of the multicellular alga Astrephomene provides insights into convergent evolution of germ-soma differentiation.</title>
        <authorList>
            <person name="Yamashita S."/>
            <person name="Yamamoto K."/>
            <person name="Matsuzaki R."/>
            <person name="Suzuki S."/>
            <person name="Yamaguchi H."/>
            <person name="Hirooka S."/>
            <person name="Minakuchi Y."/>
            <person name="Miyagishima S."/>
            <person name="Kawachi M."/>
            <person name="Toyoda A."/>
            <person name="Nozaki H."/>
        </authorList>
    </citation>
    <scope>NUCLEOTIDE SEQUENCE [LARGE SCALE GENOMIC DNA]</scope>
    <source>
        <strain evidence="3 4">NIES-4017</strain>
    </source>
</reference>
<evidence type="ECO:0000313" key="3">
    <source>
        <dbReference type="EMBL" id="GFR45897.1"/>
    </source>
</evidence>
<evidence type="ECO:0000256" key="1">
    <source>
        <dbReference type="SAM" id="Coils"/>
    </source>
</evidence>
<dbReference type="InterPro" id="IPR029329">
    <property type="entry name" value="DUF4472"/>
</dbReference>
<accession>A0AAD3DSN7</accession>
<keyword evidence="1" id="KW-0175">Coiled coil</keyword>
<keyword evidence="4" id="KW-1185">Reference proteome</keyword>
<feature type="non-terminal residue" evidence="3">
    <location>
        <position position="1"/>
    </location>
</feature>
<evidence type="ECO:0000313" key="4">
    <source>
        <dbReference type="Proteomes" id="UP001054857"/>
    </source>
</evidence>
<dbReference type="EMBL" id="BMAR01000011">
    <property type="protein sequence ID" value="GFR45897.1"/>
    <property type="molecule type" value="Genomic_DNA"/>
</dbReference>
<evidence type="ECO:0000259" key="2">
    <source>
        <dbReference type="Pfam" id="PF14739"/>
    </source>
</evidence>
<gene>
    <name evidence="3" type="ORF">Agub_g7353</name>
</gene>
<dbReference type="GO" id="GO:0005737">
    <property type="term" value="C:cytoplasm"/>
    <property type="evidence" value="ECO:0007669"/>
    <property type="project" value="TreeGrafter"/>
</dbReference>
<dbReference type="Pfam" id="PF14739">
    <property type="entry name" value="DUF4472"/>
    <property type="match status" value="1"/>
</dbReference>
<protein>
    <recommendedName>
        <fullName evidence="2">DUF4472 domain-containing protein</fullName>
    </recommendedName>
</protein>
<dbReference type="Gene3D" id="1.20.58.1980">
    <property type="match status" value="1"/>
</dbReference>
<sequence length="511" mass="56141">GGAVPSGTAPGALVPGGGTAGVGGPVGSGLSSGVPYINYEASVLTKLLSDALGGNALCLLAGTLRQADGGGGLQAINTLQYLTIARAARNFPIINHGRARGLMQKLRHRLMAVVEDRQALRELLDSTPAEGDPNSMALNIAKLRDMEARLMAVRAENAELVEEKQALQARMQKLYQSEEGDLEDKKELQEALIQSEEQRLQLSRALIDFQMEFNEAKQEWETAKHDLEVQLIEADARRMESDLTCEEVAVLQQQREELAGKVEELEQQLQKATEEAEQLRSEVARLGSEVEALTGGASVQEVLDRRRKDAEELKDKDRRLAELQGELAGVRREADAARSGALLNQTAVDEVREAYRRRLAVLSRDVADMGRAVAILEADPQSELRVGPEELYGSLQQLAEENVKVSEAREADVRADADDLAARHLELKRKFKALYGAYRSLRYMLEDRWPAPEEPPKVPTEDQVVGAALEGIIRSDEEADHRTINKLRDKIAQLEAQQETLRVARAAGEAG</sequence>
<proteinExistence type="predicted"/>
<organism evidence="3 4">
    <name type="scientific">Astrephomene gubernaculifera</name>
    <dbReference type="NCBI Taxonomy" id="47775"/>
    <lineage>
        <taxon>Eukaryota</taxon>
        <taxon>Viridiplantae</taxon>
        <taxon>Chlorophyta</taxon>
        <taxon>core chlorophytes</taxon>
        <taxon>Chlorophyceae</taxon>
        <taxon>CS clade</taxon>
        <taxon>Chlamydomonadales</taxon>
        <taxon>Astrephomenaceae</taxon>
        <taxon>Astrephomene</taxon>
    </lineage>
</organism>
<dbReference type="PANTHER" id="PTHR22106">
    <property type="entry name" value="COILED-COIL DOMAIN-CONTAINING PROTEIN 78"/>
    <property type="match status" value="1"/>
</dbReference>
<dbReference type="InterPro" id="IPR027417">
    <property type="entry name" value="P-loop_NTPase"/>
</dbReference>
<name>A0AAD3DSN7_9CHLO</name>
<dbReference type="Proteomes" id="UP001054857">
    <property type="component" value="Unassembled WGS sequence"/>
</dbReference>
<dbReference type="PANTHER" id="PTHR22106:SF5">
    <property type="entry name" value="COILED-COIL DOMAIN-CONTAINING PROTEIN 78"/>
    <property type="match status" value="1"/>
</dbReference>
<feature type="coiled-coil region" evidence="1">
    <location>
        <begin position="477"/>
        <end position="504"/>
    </location>
</feature>
<feature type="non-terminal residue" evidence="3">
    <location>
        <position position="511"/>
    </location>
</feature>
<dbReference type="AlphaFoldDB" id="A0AAD3DSN7"/>
<dbReference type="InterPro" id="IPR039873">
    <property type="entry name" value="CCDC78"/>
</dbReference>
<dbReference type="Gene3D" id="1.20.5.1700">
    <property type="match status" value="1"/>
</dbReference>